<dbReference type="PRINTS" id="PR00081">
    <property type="entry name" value="GDHRDH"/>
</dbReference>
<keyword evidence="4" id="KW-1185">Reference proteome</keyword>
<keyword evidence="2" id="KW-0560">Oxidoreductase</keyword>
<accession>A0A1L7TL74</accession>
<evidence type="ECO:0000256" key="1">
    <source>
        <dbReference type="ARBA" id="ARBA00006484"/>
    </source>
</evidence>
<protein>
    <submittedName>
        <fullName evidence="3">Related to oxidoreductase</fullName>
    </submittedName>
</protein>
<dbReference type="Proteomes" id="UP000184255">
    <property type="component" value="Unassembled WGS sequence"/>
</dbReference>
<dbReference type="PANTHER" id="PTHR44196:SF1">
    <property type="entry name" value="DEHYDROGENASE_REDUCTASE SDR FAMILY MEMBER 7B"/>
    <property type="match status" value="1"/>
</dbReference>
<dbReference type="AlphaFoldDB" id="A0A1L7TL74"/>
<dbReference type="VEuPathDB" id="FungiDB:FMAN_13921"/>
<evidence type="ECO:0000313" key="3">
    <source>
        <dbReference type="EMBL" id="CVK96001.1"/>
    </source>
</evidence>
<dbReference type="InterPro" id="IPR002347">
    <property type="entry name" value="SDR_fam"/>
</dbReference>
<dbReference type="Gene3D" id="3.40.50.720">
    <property type="entry name" value="NAD(P)-binding Rossmann-like Domain"/>
    <property type="match status" value="1"/>
</dbReference>
<dbReference type="GO" id="GO:0016020">
    <property type="term" value="C:membrane"/>
    <property type="evidence" value="ECO:0007669"/>
    <property type="project" value="TreeGrafter"/>
</dbReference>
<name>A0A1L7TL74_FUSMA</name>
<comment type="similarity">
    <text evidence="1">Belongs to the short-chain dehydrogenases/reductases (SDR) family.</text>
</comment>
<dbReference type="SUPFAM" id="SSF51735">
    <property type="entry name" value="NAD(P)-binding Rossmann-fold domains"/>
    <property type="match status" value="1"/>
</dbReference>
<dbReference type="GeneID" id="65093170"/>
<dbReference type="PANTHER" id="PTHR44196">
    <property type="entry name" value="DEHYDROGENASE/REDUCTASE SDR FAMILY MEMBER 7B"/>
    <property type="match status" value="1"/>
</dbReference>
<evidence type="ECO:0000313" key="4">
    <source>
        <dbReference type="Proteomes" id="UP000184255"/>
    </source>
</evidence>
<gene>
    <name evidence="3" type="ORF">FMAN_13921</name>
</gene>
<dbReference type="Pfam" id="PF00106">
    <property type="entry name" value="adh_short"/>
    <property type="match status" value="1"/>
</dbReference>
<comment type="caution">
    <text evidence="3">The sequence shown here is derived from an EMBL/GenBank/DDBJ whole genome shotgun (WGS) entry which is preliminary data.</text>
</comment>
<sequence length="263" mass="28782">MSEDGLAFNCAVITGGGGGIGRALAEYLISKGKKVLLAGRTESNLKSTTQEIGAAGYYVLDTGKTADIPAFVKKITSEHPELDCLINNAGVQRPIDVLKNDDFLEKADQEIDINIRGPMHLSFALIPHFKTKPNALIVNITSGLAYIPFSVINPVYNGTKAWLHFFSMNLRTQLKNTKIRVVEIAPPMVESNLHRERENPDDNKKEHAPHTLTMEEFMGEIVPKFEKGDDTIGAGMAAKAIDTWYGAFGGLYEGVAKDYKSAL</sequence>
<evidence type="ECO:0000256" key="2">
    <source>
        <dbReference type="ARBA" id="ARBA00023002"/>
    </source>
</evidence>
<dbReference type="RefSeq" id="XP_041683814.1">
    <property type="nucleotide sequence ID" value="XM_041833451.1"/>
</dbReference>
<dbReference type="GO" id="GO:0016491">
    <property type="term" value="F:oxidoreductase activity"/>
    <property type="evidence" value="ECO:0007669"/>
    <property type="project" value="UniProtKB-KW"/>
</dbReference>
<dbReference type="InterPro" id="IPR036291">
    <property type="entry name" value="NAD(P)-bd_dom_sf"/>
</dbReference>
<proteinExistence type="inferred from homology"/>
<reference evidence="4" key="1">
    <citation type="journal article" date="2016" name="Genome Biol. Evol.">
        <title>Comparative 'omics' of the Fusarium fujikuroi species complex highlights differences in genetic potential and metabolite synthesis.</title>
        <authorList>
            <person name="Niehaus E.-M."/>
            <person name="Muensterkoetter M."/>
            <person name="Proctor R.H."/>
            <person name="Brown D.W."/>
            <person name="Sharon A."/>
            <person name="Idan Y."/>
            <person name="Oren-Young L."/>
            <person name="Sieber C.M."/>
            <person name="Novak O."/>
            <person name="Pencik A."/>
            <person name="Tarkowska D."/>
            <person name="Hromadova K."/>
            <person name="Freeman S."/>
            <person name="Maymon M."/>
            <person name="Elazar M."/>
            <person name="Youssef S.A."/>
            <person name="El-Shabrawy E.S.M."/>
            <person name="Shalaby A.B.A."/>
            <person name="Houterman P."/>
            <person name="Brock N.L."/>
            <person name="Burkhardt I."/>
            <person name="Tsavkelova E.A."/>
            <person name="Dickschat J.S."/>
            <person name="Galuszka P."/>
            <person name="Gueldener U."/>
            <person name="Tudzynski B."/>
        </authorList>
    </citation>
    <scope>NUCLEOTIDE SEQUENCE [LARGE SCALE GENOMIC DNA]</scope>
    <source>
        <strain evidence="4">MRC7560</strain>
    </source>
</reference>
<organism evidence="3 4">
    <name type="scientific">Fusarium mangiferae</name>
    <name type="common">Mango malformation disease fungus</name>
    <dbReference type="NCBI Taxonomy" id="192010"/>
    <lineage>
        <taxon>Eukaryota</taxon>
        <taxon>Fungi</taxon>
        <taxon>Dikarya</taxon>
        <taxon>Ascomycota</taxon>
        <taxon>Pezizomycotina</taxon>
        <taxon>Sordariomycetes</taxon>
        <taxon>Hypocreomycetidae</taxon>
        <taxon>Hypocreales</taxon>
        <taxon>Nectriaceae</taxon>
        <taxon>Fusarium</taxon>
        <taxon>Fusarium fujikuroi species complex</taxon>
    </lineage>
</organism>
<dbReference type="EMBL" id="FCQH01000007">
    <property type="protein sequence ID" value="CVK96001.1"/>
    <property type="molecule type" value="Genomic_DNA"/>
</dbReference>
<dbReference type="CDD" id="cd05370">
    <property type="entry name" value="SDR_c2"/>
    <property type="match status" value="1"/>
</dbReference>